<dbReference type="EMBL" id="CAJOBA010002969">
    <property type="protein sequence ID" value="CAF3665888.1"/>
    <property type="molecule type" value="Genomic_DNA"/>
</dbReference>
<dbReference type="AlphaFoldDB" id="A0A814YJV5"/>
<sequence length="1135" mass="131496">MRDRRPGSIMEMLAFQVRQRPDQCCLLYPHPLHMDSYISITYRQFDTLLNRLANKLLTILPDINDTKSSTFETPVISLLANSDVNYLLMIYSLLKLDIVVFPLSTRNDKEAVQHLIEKTDAKYLFVSSQYLPIANEIKTKLNSSLHIQILDDLYLTDNELIHQCEESSDVHFSVEISSNNEAKLQQAPLIFHSSGSTALPKPIHLTCKRLLSTYFIYISVHPDYWRNDDVLLAWGPLYHLFAFCMTIVIWQAGGAFALPLAKVYPPQPTKLLSNIECKQITTLITVPDLLEKLVQMIKISDNQQYYYELLQRLRFIGFGGASCSNELCQELDDHHVQTRCFIGGTETGIIMVSDPENNKNLKRWKWMKLLAMRKPYTQIVSLTNDDESKCLKEIVFLSNDPFNTKSISNRPDGSYSSGDLFSEHPDMPDYFTIESRLDDILVHSNGEKTNPIPIEYKIKEHAIIKNAMVFGHKYFCAGVLIQLNTEEAMKYEFNKIEEKVWLAVQHGNQHSPEHSKIVQEMIKILPLNNVLKTVSKKAWDIVYKRPDCSELCSKLFVLKRSELFTDKGNTMRKKVLAHYSSTIENMYEKFLNGKDDDQNKRQHIKLHTATSIGDYLQQIISSILSKPYSSLNDRKQLFSNLSIDSLNMTRLHRQICDKIVAIPKHLLYENPSIDTLAKKLLNLINSNNEWTSEKAINEYIQNSIKNVCKSVHTNKYLSLTNELSKQLWNDLTEQNDSNKQTEEVLDKYIERIKKDVNYENTKQIVLMTGATGSLGSWILHYLLENVQIQHCYCLIRGENPHQRLNESFKSRQLNTSLLENKSRLTLLTFHDYNKEKFGLSNDIYDQLQQNVTDILHVGWKVNFNVNVTQFEQDCIQNLYHLLKLAKSTSKRFHFISSIASSNSGLQLVIKEERLKRNSQLATNNGYGQSKYIAEHMCYAARDLWNVPTHIYRCGQLSGDTLYGIWNRSEIISMMLCASGAMGVMPRCEQMLNWLPVNEAAECIVDLVINSTRQKRDNDNYVYHLENPDRINWQTFLDYLLDAGLQCTIVDKDDWLKRLRETQAKHPAMMLYDFYEKYLSKQSNQLVQFETVNTVQQTKLLENCSKINSDLIRLYLNYWYQCGDLTGEYFTNADFI</sequence>
<dbReference type="InterPro" id="IPR009081">
    <property type="entry name" value="PP-bd_ACP"/>
</dbReference>
<dbReference type="Proteomes" id="UP000663829">
    <property type="component" value="Unassembled WGS sequence"/>
</dbReference>
<dbReference type="Proteomes" id="UP000677228">
    <property type="component" value="Unassembled WGS sequence"/>
</dbReference>
<dbReference type="EMBL" id="CAJOBC010009649">
    <property type="protein sequence ID" value="CAF3993172.1"/>
    <property type="molecule type" value="Genomic_DNA"/>
</dbReference>
<comment type="caution">
    <text evidence="8">The sequence shown here is derived from an EMBL/GenBank/DDBJ whole genome shotgun (WGS) entry which is preliminary data.</text>
</comment>
<dbReference type="Proteomes" id="UP000682733">
    <property type="component" value="Unassembled WGS sequence"/>
</dbReference>
<dbReference type="Gene3D" id="3.40.50.12780">
    <property type="entry name" value="N-terminal domain of ligase-like"/>
    <property type="match status" value="1"/>
</dbReference>
<feature type="domain" description="Carrier" evidence="5">
    <location>
        <begin position="614"/>
        <end position="678"/>
    </location>
</feature>
<dbReference type="EMBL" id="CAJNOK010002968">
    <property type="protein sequence ID" value="CAF0882302.1"/>
    <property type="molecule type" value="Genomic_DNA"/>
</dbReference>
<dbReference type="SUPFAM" id="SSF51735">
    <property type="entry name" value="NAD(P)-binding Rossmann-fold domains"/>
    <property type="match status" value="1"/>
</dbReference>
<keyword evidence="3" id="KW-0472">Membrane</keyword>
<keyword evidence="3" id="KW-1133">Transmembrane helix</keyword>
<evidence type="ECO:0000313" key="8">
    <source>
        <dbReference type="EMBL" id="CAF1230490.1"/>
    </source>
</evidence>
<dbReference type="Gene3D" id="3.40.50.720">
    <property type="entry name" value="NAD(P)-binding Rossmann-like Domain"/>
    <property type="match status" value="1"/>
</dbReference>
<dbReference type="OrthoDB" id="429813at2759"/>
<dbReference type="InterPro" id="IPR042099">
    <property type="entry name" value="ANL_N_sf"/>
</dbReference>
<dbReference type="SUPFAM" id="SSF47336">
    <property type="entry name" value="ACP-like"/>
    <property type="match status" value="1"/>
</dbReference>
<dbReference type="InterPro" id="IPR000873">
    <property type="entry name" value="AMP-dep_synth/lig_dom"/>
</dbReference>
<dbReference type="Pfam" id="PF00550">
    <property type="entry name" value="PP-binding"/>
    <property type="match status" value="1"/>
</dbReference>
<dbReference type="Pfam" id="PF07993">
    <property type="entry name" value="NAD_binding_4"/>
    <property type="match status" value="1"/>
</dbReference>
<evidence type="ECO:0000313" key="11">
    <source>
        <dbReference type="Proteomes" id="UP000663829"/>
    </source>
</evidence>
<dbReference type="InterPro" id="IPR036736">
    <property type="entry name" value="ACP-like_sf"/>
</dbReference>
<dbReference type="Proteomes" id="UP000681722">
    <property type="component" value="Unassembled WGS sequence"/>
</dbReference>
<feature type="domain" description="AMP-dependent synthetase/ligase" evidence="4">
    <location>
        <begin position="16"/>
        <end position="357"/>
    </location>
</feature>
<evidence type="ECO:0000259" key="4">
    <source>
        <dbReference type="Pfam" id="PF00501"/>
    </source>
</evidence>
<feature type="transmembrane region" description="Helical" evidence="3">
    <location>
        <begin position="240"/>
        <end position="261"/>
    </location>
</feature>
<dbReference type="InterPro" id="IPR013120">
    <property type="entry name" value="FAR_NAD-bd"/>
</dbReference>
<keyword evidence="11" id="KW-1185">Reference proteome</keyword>
<accession>A0A814YJV5</accession>
<dbReference type="EMBL" id="CAJNOQ010009644">
    <property type="protein sequence ID" value="CAF1230490.1"/>
    <property type="molecule type" value="Genomic_DNA"/>
</dbReference>
<evidence type="ECO:0000259" key="5">
    <source>
        <dbReference type="Pfam" id="PF00550"/>
    </source>
</evidence>
<dbReference type="Pfam" id="PF23562">
    <property type="entry name" value="AMP-binding_C_3"/>
    <property type="match status" value="1"/>
</dbReference>
<dbReference type="InterPro" id="IPR051414">
    <property type="entry name" value="Adenylate-forming_Reductase"/>
</dbReference>
<keyword evidence="2" id="KW-0597">Phosphoprotein</keyword>
<organism evidence="8 11">
    <name type="scientific">Didymodactylos carnosus</name>
    <dbReference type="NCBI Taxonomy" id="1234261"/>
    <lineage>
        <taxon>Eukaryota</taxon>
        <taxon>Metazoa</taxon>
        <taxon>Spiralia</taxon>
        <taxon>Gnathifera</taxon>
        <taxon>Rotifera</taxon>
        <taxon>Eurotatoria</taxon>
        <taxon>Bdelloidea</taxon>
        <taxon>Philodinida</taxon>
        <taxon>Philodinidae</taxon>
        <taxon>Didymodactylos</taxon>
    </lineage>
</organism>
<evidence type="ECO:0000256" key="1">
    <source>
        <dbReference type="ARBA" id="ARBA00022450"/>
    </source>
</evidence>
<reference evidence="8" key="1">
    <citation type="submission" date="2021-02" db="EMBL/GenBank/DDBJ databases">
        <authorList>
            <person name="Nowell W R."/>
        </authorList>
    </citation>
    <scope>NUCLEOTIDE SEQUENCE</scope>
</reference>
<dbReference type="InterPro" id="IPR036291">
    <property type="entry name" value="NAD(P)-bd_dom_sf"/>
</dbReference>
<protein>
    <submittedName>
        <fullName evidence="8">Uncharacterized protein</fullName>
    </submittedName>
</protein>
<feature type="domain" description="Thioester reductase (TE)" evidence="6">
    <location>
        <begin position="768"/>
        <end position="1002"/>
    </location>
</feature>
<dbReference type="PANTHER" id="PTHR43439">
    <property type="entry name" value="PHENYLACETATE-COENZYME A LIGASE"/>
    <property type="match status" value="1"/>
</dbReference>
<dbReference type="PANTHER" id="PTHR43439:SF2">
    <property type="entry name" value="ENZYME, PUTATIVE (JCVI)-RELATED"/>
    <property type="match status" value="1"/>
</dbReference>
<evidence type="ECO:0000256" key="2">
    <source>
        <dbReference type="ARBA" id="ARBA00022553"/>
    </source>
</evidence>
<evidence type="ECO:0000256" key="3">
    <source>
        <dbReference type="SAM" id="Phobius"/>
    </source>
</evidence>
<evidence type="ECO:0000313" key="10">
    <source>
        <dbReference type="EMBL" id="CAF3993172.1"/>
    </source>
</evidence>
<dbReference type="SUPFAM" id="SSF56801">
    <property type="entry name" value="Acetyl-CoA synthetase-like"/>
    <property type="match status" value="1"/>
</dbReference>
<dbReference type="Pfam" id="PF00501">
    <property type="entry name" value="AMP-binding"/>
    <property type="match status" value="1"/>
</dbReference>
<keyword evidence="3" id="KW-0812">Transmembrane</keyword>
<keyword evidence="1" id="KW-0596">Phosphopantetheine</keyword>
<name>A0A814YJV5_9BILA</name>
<evidence type="ECO:0000313" key="9">
    <source>
        <dbReference type="EMBL" id="CAF3665888.1"/>
    </source>
</evidence>
<gene>
    <name evidence="8" type="ORF">GPM918_LOCUS25149</name>
    <name evidence="7" type="ORF">OVA965_LOCUS8685</name>
    <name evidence="10" type="ORF">SRO942_LOCUS25155</name>
    <name evidence="9" type="ORF">TMI583_LOCUS8681</name>
</gene>
<evidence type="ECO:0000259" key="6">
    <source>
        <dbReference type="Pfam" id="PF07993"/>
    </source>
</evidence>
<proteinExistence type="predicted"/>
<evidence type="ECO:0000313" key="7">
    <source>
        <dbReference type="EMBL" id="CAF0882302.1"/>
    </source>
</evidence>